<dbReference type="GO" id="GO:0008080">
    <property type="term" value="F:N-acetyltransferase activity"/>
    <property type="evidence" value="ECO:0007669"/>
    <property type="project" value="InterPro"/>
</dbReference>
<dbReference type="PROSITE" id="PS51186">
    <property type="entry name" value="GNAT"/>
    <property type="match status" value="1"/>
</dbReference>
<dbReference type="PATRIC" id="fig|1208920.3.peg.465"/>
<dbReference type="InterPro" id="IPR016181">
    <property type="entry name" value="Acyl_CoA_acyltransferase"/>
</dbReference>
<keyword evidence="4" id="KW-0689">Ribosomal protein</keyword>
<dbReference type="Pfam" id="PF00583">
    <property type="entry name" value="Acetyltransf_1"/>
    <property type="match status" value="1"/>
</dbReference>
<dbReference type="GO" id="GO:0005840">
    <property type="term" value="C:ribosome"/>
    <property type="evidence" value="ECO:0007669"/>
    <property type="project" value="UniProtKB-KW"/>
</dbReference>
<reference evidence="4 5" key="1">
    <citation type="journal article" date="2013" name="Genome Biol. Evol.">
        <title>Genome evolution and phylogenomic analysis of candidatus kinetoplastibacterium, the betaproteobacterial endosymbionts of strigomonas and angomonas.</title>
        <authorList>
            <person name="Alves J.M."/>
            <person name="Serrano M.G."/>
            <person name="Maia da Silva F."/>
            <person name="Voegtly L.J."/>
            <person name="Matveyev A.V."/>
            <person name="Teixeira M.M."/>
            <person name="Camargo E.P."/>
            <person name="Buck G.A."/>
        </authorList>
    </citation>
    <scope>NUCLEOTIDE SEQUENCE [LARGE SCALE GENOMIC DNA]</scope>
    <source>
        <strain evidence="4 5">TCC290E</strain>
    </source>
</reference>
<dbReference type="Pfam" id="PF00814">
    <property type="entry name" value="TsaD"/>
    <property type="match status" value="1"/>
</dbReference>
<dbReference type="InterPro" id="IPR051556">
    <property type="entry name" value="N-term/lysine_N-AcTrnsfr"/>
</dbReference>
<dbReference type="OrthoDB" id="9796919at2"/>
<dbReference type="eggNOG" id="COG0456">
    <property type="taxonomic scope" value="Bacteria"/>
</dbReference>
<feature type="domain" description="N-acetyltransferase" evidence="3">
    <location>
        <begin position="272"/>
        <end position="418"/>
    </location>
</feature>
<keyword evidence="1 4" id="KW-0808">Transferase</keyword>
<name>M1M921_9PROT</name>
<sequence length="418" mass="46621">MDKKSINLLAFETSSCYSGVALLIFSRTGSVLEYSCFEFEDSKLYSELLLIKSSFLLSKYHLRTYDLDVVAFGSGPGKFTGLRISCSQAKGIGLSLNIPVIPVGSSYALANNLSSNIRNNRIVVVATDARMGELYVSAYSFKKHHSNNDECICTVLQSPILISNSSLSNWIKHKSIIWKANIYSETDYLLAGDAWKAYSFLEIPDGWINSETYYPGVKDVAYLARNDFLNNKIVSPDIVSPLYVRNKIAFTSLEISQGMGGGNPKVGIFDYLEPLDMLMSDIDEVSKLEQKIQISPWTLGNFKDSIESGYKSYLIRNNEGIILCFCVAMVAPDAVHILRIGVDSDFRCKGLGSKLLNLCFKICNNYSLKNILLEVDESNAIAINFYKKHGFYTIGNRKGYYLSKNGKVNSALVMKKNI</sequence>
<dbReference type="CDD" id="cd04301">
    <property type="entry name" value="NAT_SF"/>
    <property type="match status" value="1"/>
</dbReference>
<accession>M1M921</accession>
<protein>
    <submittedName>
        <fullName evidence="4">Fused YeaZ/rimI ribosomal protein N-acetyltransferase</fullName>
    </submittedName>
</protein>
<dbReference type="AlphaFoldDB" id="M1M921"/>
<dbReference type="InterPro" id="IPR000182">
    <property type="entry name" value="GNAT_dom"/>
</dbReference>
<dbReference type="GO" id="GO:0002949">
    <property type="term" value="P:tRNA threonylcarbamoyladenosine modification"/>
    <property type="evidence" value="ECO:0007669"/>
    <property type="project" value="InterPro"/>
</dbReference>
<dbReference type="PANTHER" id="PTHR42919:SF8">
    <property type="entry name" value="N-ALPHA-ACETYLTRANSFERASE 50"/>
    <property type="match status" value="1"/>
</dbReference>
<dbReference type="Gene3D" id="3.30.420.40">
    <property type="match status" value="2"/>
</dbReference>
<organism evidence="4 5">
    <name type="scientific">Candidatus Kinetoplastidibacterium stringomonadis TCC290E</name>
    <dbReference type="NCBI Taxonomy" id="1208920"/>
    <lineage>
        <taxon>Bacteria</taxon>
        <taxon>Pseudomonadati</taxon>
        <taxon>Pseudomonadota</taxon>
        <taxon>Betaproteobacteria</taxon>
        <taxon>Candidatus Kinetoplastidibacterium</taxon>
    </lineage>
</organism>
<evidence type="ECO:0000313" key="4">
    <source>
        <dbReference type="EMBL" id="AGF48475.1"/>
    </source>
</evidence>
<dbReference type="NCBIfam" id="TIGR01575">
    <property type="entry name" value="rimI"/>
    <property type="match status" value="1"/>
</dbReference>
<dbReference type="SUPFAM" id="SSF53067">
    <property type="entry name" value="Actin-like ATPase domain"/>
    <property type="match status" value="2"/>
</dbReference>
<dbReference type="KEGG" id="kon:CONE_0739"/>
<dbReference type="InterPro" id="IPR043129">
    <property type="entry name" value="ATPase_NBD"/>
</dbReference>
<keyword evidence="5" id="KW-1185">Reference proteome</keyword>
<dbReference type="PANTHER" id="PTHR42919">
    <property type="entry name" value="N-ALPHA-ACETYLTRANSFERASE"/>
    <property type="match status" value="1"/>
</dbReference>
<dbReference type="Proteomes" id="UP000011541">
    <property type="component" value="Chromosome"/>
</dbReference>
<dbReference type="InterPro" id="IPR000905">
    <property type="entry name" value="Gcp-like_dom"/>
</dbReference>
<evidence type="ECO:0000259" key="3">
    <source>
        <dbReference type="PROSITE" id="PS51186"/>
    </source>
</evidence>
<evidence type="ECO:0000256" key="1">
    <source>
        <dbReference type="ARBA" id="ARBA00022679"/>
    </source>
</evidence>
<dbReference type="InterPro" id="IPR022496">
    <property type="entry name" value="T6A_TsaB"/>
</dbReference>
<evidence type="ECO:0000256" key="2">
    <source>
        <dbReference type="ARBA" id="ARBA00023315"/>
    </source>
</evidence>
<evidence type="ECO:0000313" key="5">
    <source>
        <dbReference type="Proteomes" id="UP000011541"/>
    </source>
</evidence>
<keyword evidence="2" id="KW-0012">Acyltransferase</keyword>
<dbReference type="InterPro" id="IPR006464">
    <property type="entry name" value="AcTrfase_RimI/Ard1"/>
</dbReference>
<dbReference type="eggNOG" id="COG1214">
    <property type="taxonomic scope" value="Bacteria"/>
</dbReference>
<dbReference type="Gene3D" id="3.40.630.30">
    <property type="match status" value="1"/>
</dbReference>
<dbReference type="NCBIfam" id="TIGR03725">
    <property type="entry name" value="T6A_YeaZ"/>
    <property type="match status" value="1"/>
</dbReference>
<dbReference type="STRING" id="1208920.CONE_0739"/>
<dbReference type="HOGENOM" id="CLU_052459_0_0_4"/>
<dbReference type="RefSeq" id="WP_015397161.1">
    <property type="nucleotide sequence ID" value="NC_020299.1"/>
</dbReference>
<dbReference type="EMBL" id="CP003805">
    <property type="protein sequence ID" value="AGF48475.1"/>
    <property type="molecule type" value="Genomic_DNA"/>
</dbReference>
<dbReference type="SUPFAM" id="SSF55729">
    <property type="entry name" value="Acyl-CoA N-acyltransferases (Nat)"/>
    <property type="match status" value="1"/>
</dbReference>
<proteinExistence type="predicted"/>
<gene>
    <name evidence="4" type="ORF">CONE_0739</name>
</gene>
<keyword evidence="4" id="KW-0687">Ribonucleoprotein</keyword>